<proteinExistence type="predicted"/>
<dbReference type="AlphaFoldDB" id="A0A7S8FEH0"/>
<sequence>MRVLVRPRVRHGKRHVTGTSDSRSIQQLRLLRQSGDCTRCGGLLVHERMEGIDYYLFEQQGPALRCVQCGDLIDPVILSNRLA</sequence>
<organism evidence="1 2">
    <name type="scientific">Candidatus Nitrospira kreftii</name>
    <dbReference type="NCBI Taxonomy" id="2652173"/>
    <lineage>
        <taxon>Bacteria</taxon>
        <taxon>Pseudomonadati</taxon>
        <taxon>Nitrospirota</taxon>
        <taxon>Nitrospiria</taxon>
        <taxon>Nitrospirales</taxon>
        <taxon>Nitrospiraceae</taxon>
        <taxon>Nitrospira</taxon>
    </lineage>
</organism>
<reference evidence="1 2" key="1">
    <citation type="journal article" date="2020" name="ISME J.">
        <title>Enrichment and physiological characterization of a novel comammox Nitrospira indicates ammonium inhibition of complete nitrification.</title>
        <authorList>
            <person name="Sakoula D."/>
            <person name="Koch H."/>
            <person name="Frank J."/>
            <person name="Jetten M.S.M."/>
            <person name="van Kessel M.A.H.J."/>
            <person name="Lucker S."/>
        </authorList>
    </citation>
    <scope>NUCLEOTIDE SEQUENCE [LARGE SCALE GENOMIC DNA]</scope>
    <source>
        <strain evidence="1">Comreactor17</strain>
    </source>
</reference>
<dbReference type="EMBL" id="CP047423">
    <property type="protein sequence ID" value="QPD04415.1"/>
    <property type="molecule type" value="Genomic_DNA"/>
</dbReference>
<dbReference type="KEGG" id="nkf:Nkreftii_002189"/>
<protein>
    <submittedName>
        <fullName evidence="1">Uncharacterized protein</fullName>
    </submittedName>
</protein>
<accession>A0A7S8FEH0</accession>
<evidence type="ECO:0000313" key="2">
    <source>
        <dbReference type="Proteomes" id="UP000593737"/>
    </source>
</evidence>
<dbReference type="Proteomes" id="UP000593737">
    <property type="component" value="Chromosome"/>
</dbReference>
<evidence type="ECO:0000313" key="1">
    <source>
        <dbReference type="EMBL" id="QPD04415.1"/>
    </source>
</evidence>
<gene>
    <name evidence="1" type="ORF">Nkreftii_002189</name>
</gene>
<name>A0A7S8FEH0_9BACT</name>